<dbReference type="InterPro" id="IPR050992">
    <property type="entry name" value="CheZ_family_phosphatases"/>
</dbReference>
<sequence length="207" mass="22094">MEKHTEQLSEQVKDALTELGNIGAGNATTSLSVLLSSKLSMSAPTVKLYDFNELENALGGPETSVVGVLSRLHGSFNAMILFVLGLDDARHLSEVLLGQTQDWHSEMGMSAIGEIANILIGSYVASLENLSGMELRYSQPQICIDMAGAILSVPCIEYGMVSDKALLINSGFKAGNQEIDGYIMLISEMHSFDQLLLKLGIGGAGVE</sequence>
<evidence type="ECO:0000256" key="1">
    <source>
        <dbReference type="ARBA" id="ARBA00022500"/>
    </source>
</evidence>
<keyword evidence="1" id="KW-0145">Chemotaxis</keyword>
<feature type="domain" description="CheC-like protein" evidence="3">
    <location>
        <begin position="107"/>
        <end position="134"/>
    </location>
</feature>
<dbReference type="PANTHER" id="PTHR43693:SF1">
    <property type="entry name" value="PROTEIN PHOSPHATASE CHEZ"/>
    <property type="match status" value="1"/>
</dbReference>
<dbReference type="PANTHER" id="PTHR43693">
    <property type="entry name" value="PROTEIN PHOSPHATASE CHEZ"/>
    <property type="match status" value="1"/>
</dbReference>
<evidence type="ECO:0000256" key="2">
    <source>
        <dbReference type="ARBA" id="ARBA00022801"/>
    </source>
</evidence>
<dbReference type="GO" id="GO:0016787">
    <property type="term" value="F:hydrolase activity"/>
    <property type="evidence" value="ECO:0007669"/>
    <property type="project" value="UniProtKB-KW"/>
</dbReference>
<accession>A0A7G9FJ37</accession>
<keyword evidence="5" id="KW-1185">Reference proteome</keyword>
<evidence type="ECO:0000313" key="5">
    <source>
        <dbReference type="Proteomes" id="UP000515819"/>
    </source>
</evidence>
<dbReference type="Pfam" id="PF04509">
    <property type="entry name" value="CheC"/>
    <property type="match status" value="2"/>
</dbReference>
<dbReference type="GO" id="GO:0006935">
    <property type="term" value="P:chemotaxis"/>
    <property type="evidence" value="ECO:0007669"/>
    <property type="project" value="UniProtKB-KW"/>
</dbReference>
<protein>
    <submittedName>
        <fullName evidence="4">Chemotaxis protein CheC</fullName>
    </submittedName>
</protein>
<dbReference type="EMBL" id="CP060632">
    <property type="protein sequence ID" value="QNL98568.1"/>
    <property type="molecule type" value="Genomic_DNA"/>
</dbReference>
<reference evidence="4 5" key="1">
    <citation type="submission" date="2020-08" db="EMBL/GenBank/DDBJ databases">
        <authorList>
            <person name="Liu C."/>
            <person name="Sun Q."/>
        </authorList>
    </citation>
    <scope>NUCLEOTIDE SEQUENCE [LARGE SCALE GENOMIC DNA]</scope>
    <source>
        <strain evidence="4 5">NSJ-4</strain>
    </source>
</reference>
<dbReference type="AlphaFoldDB" id="A0A7G9FJ37"/>
<keyword evidence="2" id="KW-0378">Hydrolase</keyword>
<proteinExistence type="predicted"/>
<dbReference type="CDD" id="cd17909">
    <property type="entry name" value="CheC_ClassI"/>
    <property type="match status" value="1"/>
</dbReference>
<feature type="domain" description="CheC-like protein" evidence="3">
    <location>
        <begin position="13"/>
        <end position="47"/>
    </location>
</feature>
<name>A0A7G9FJ37_9FIRM</name>
<dbReference type="SUPFAM" id="SSF103039">
    <property type="entry name" value="CheC-like"/>
    <property type="match status" value="1"/>
</dbReference>
<dbReference type="InterPro" id="IPR028976">
    <property type="entry name" value="CheC-like_sf"/>
</dbReference>
<evidence type="ECO:0000259" key="3">
    <source>
        <dbReference type="Pfam" id="PF04509"/>
    </source>
</evidence>
<evidence type="ECO:0000313" key="4">
    <source>
        <dbReference type="EMBL" id="QNL98568.1"/>
    </source>
</evidence>
<dbReference type="KEGG" id="wcp:H9Q76_07305"/>
<dbReference type="Proteomes" id="UP000515819">
    <property type="component" value="Chromosome"/>
</dbReference>
<dbReference type="RefSeq" id="WP_021985389.1">
    <property type="nucleotide sequence ID" value="NZ_CP060632.1"/>
</dbReference>
<organism evidence="4 5">
    <name type="scientific">Wujia chipingensis</name>
    <dbReference type="NCBI Taxonomy" id="2763670"/>
    <lineage>
        <taxon>Bacteria</taxon>
        <taxon>Bacillati</taxon>
        <taxon>Bacillota</taxon>
        <taxon>Clostridia</taxon>
        <taxon>Lachnospirales</taxon>
        <taxon>Lachnospiraceae</taxon>
        <taxon>Wujia</taxon>
    </lineage>
</organism>
<dbReference type="InterPro" id="IPR007597">
    <property type="entry name" value="CheC"/>
</dbReference>
<gene>
    <name evidence="4" type="ORF">H9Q76_07305</name>
</gene>
<dbReference type="Gene3D" id="3.40.1550.10">
    <property type="entry name" value="CheC-like"/>
    <property type="match status" value="1"/>
</dbReference>